<accession>A0AAP0M5X1</accession>
<evidence type="ECO:0000313" key="2">
    <source>
        <dbReference type="EMBL" id="KAK9199433.1"/>
    </source>
</evidence>
<feature type="region of interest" description="Disordered" evidence="1">
    <location>
        <begin position="21"/>
        <end position="48"/>
    </location>
</feature>
<gene>
    <name evidence="2" type="ORF">WN944_014624</name>
</gene>
<comment type="caution">
    <text evidence="2">The sequence shown here is derived from an EMBL/GenBank/DDBJ whole genome shotgun (WGS) entry which is preliminary data.</text>
</comment>
<dbReference type="AlphaFoldDB" id="A0AAP0M5X1"/>
<name>A0AAP0M5X1_9ROSI</name>
<dbReference type="Proteomes" id="UP001428341">
    <property type="component" value="Unassembled WGS sequence"/>
</dbReference>
<organism evidence="2 3">
    <name type="scientific">Citrus x changshan-huyou</name>
    <dbReference type="NCBI Taxonomy" id="2935761"/>
    <lineage>
        <taxon>Eukaryota</taxon>
        <taxon>Viridiplantae</taxon>
        <taxon>Streptophyta</taxon>
        <taxon>Embryophyta</taxon>
        <taxon>Tracheophyta</taxon>
        <taxon>Spermatophyta</taxon>
        <taxon>Magnoliopsida</taxon>
        <taxon>eudicotyledons</taxon>
        <taxon>Gunneridae</taxon>
        <taxon>Pentapetalae</taxon>
        <taxon>rosids</taxon>
        <taxon>malvids</taxon>
        <taxon>Sapindales</taxon>
        <taxon>Rutaceae</taxon>
        <taxon>Aurantioideae</taxon>
        <taxon>Citrus</taxon>
    </lineage>
</organism>
<feature type="compositionally biased region" description="Basic and acidic residues" evidence="1">
    <location>
        <begin position="21"/>
        <end position="32"/>
    </location>
</feature>
<keyword evidence="3" id="KW-1185">Reference proteome</keyword>
<evidence type="ECO:0000313" key="3">
    <source>
        <dbReference type="Proteomes" id="UP001428341"/>
    </source>
</evidence>
<reference evidence="2 3" key="1">
    <citation type="submission" date="2024-05" db="EMBL/GenBank/DDBJ databases">
        <title>Haplotype-resolved chromosome-level genome assembly of Huyou (Citrus changshanensis).</title>
        <authorList>
            <person name="Miao C."/>
            <person name="Chen W."/>
            <person name="Wu Y."/>
            <person name="Wang L."/>
            <person name="Zhao S."/>
            <person name="Grierson D."/>
            <person name="Xu C."/>
            <person name="Chen K."/>
        </authorList>
    </citation>
    <scope>NUCLEOTIDE SEQUENCE [LARGE SCALE GENOMIC DNA]</scope>
    <source>
        <strain evidence="2">01-14</strain>
        <tissue evidence="2">Leaf</tissue>
    </source>
</reference>
<sequence>MEPELEPDFVKTFPHLVEDDRQTKKARFKDQAGSEESAQFMSFKDKLM</sequence>
<protein>
    <submittedName>
        <fullName evidence="2">Uncharacterized protein</fullName>
    </submittedName>
</protein>
<proteinExistence type="predicted"/>
<dbReference type="EMBL" id="JBCGBO010000005">
    <property type="protein sequence ID" value="KAK9199433.1"/>
    <property type="molecule type" value="Genomic_DNA"/>
</dbReference>
<evidence type="ECO:0000256" key="1">
    <source>
        <dbReference type="SAM" id="MobiDB-lite"/>
    </source>
</evidence>